<gene>
    <name evidence="13" type="ORF">US75_C0025G0001</name>
</gene>
<dbReference type="PROSITE" id="PS51462">
    <property type="entry name" value="NUDIX"/>
    <property type="match status" value="1"/>
</dbReference>
<evidence type="ECO:0000256" key="3">
    <source>
        <dbReference type="ARBA" id="ARBA00022457"/>
    </source>
</evidence>
<dbReference type="EMBL" id="LBUE01000025">
    <property type="protein sequence ID" value="KKQ55321.1"/>
    <property type="molecule type" value="Genomic_DNA"/>
</dbReference>
<feature type="non-terminal residue" evidence="13">
    <location>
        <position position="139"/>
    </location>
</feature>
<dbReference type="EC" id="3.6.1.55" evidence="11"/>
<dbReference type="GO" id="GO:0008413">
    <property type="term" value="F:8-oxo-7,8-dihydroguanosine triphosphate pyrophosphatase activity"/>
    <property type="evidence" value="ECO:0007669"/>
    <property type="project" value="TreeGrafter"/>
</dbReference>
<keyword evidence="4" id="KW-0235">DNA replication</keyword>
<accession>A0A0G0LRV2</accession>
<sequence length="139" mass="16082">MNIFPTKDVIVCFFLHHSYDCNPIPAKAQKIPVIYCQQMKIDAVTVISSSIILNSKKQILLLQRSTKSSYPNYWQLIEGKIEKNESPESSLIREIREEIGVEISDLKLDSVFYNEIEAKGLKYLCFRIVFKTDTHPKNI</sequence>
<evidence type="ECO:0000256" key="2">
    <source>
        <dbReference type="ARBA" id="ARBA00005582"/>
    </source>
</evidence>
<keyword evidence="5" id="KW-0479">Metal-binding</keyword>
<evidence type="ECO:0000256" key="11">
    <source>
        <dbReference type="ARBA" id="ARBA00038905"/>
    </source>
</evidence>
<comment type="caution">
    <text evidence="13">The sequence shown here is derived from an EMBL/GenBank/DDBJ whole genome shotgun (WGS) entry which is preliminary data.</text>
</comment>
<dbReference type="InterPro" id="IPR020476">
    <property type="entry name" value="Nudix_hydrolase"/>
</dbReference>
<dbReference type="SUPFAM" id="SSF55811">
    <property type="entry name" value="Nudix"/>
    <property type="match status" value="1"/>
</dbReference>
<reference evidence="13 14" key="1">
    <citation type="journal article" date="2015" name="Nature">
        <title>rRNA introns, odd ribosomes, and small enigmatic genomes across a large radiation of phyla.</title>
        <authorList>
            <person name="Brown C.T."/>
            <person name="Hug L.A."/>
            <person name="Thomas B.C."/>
            <person name="Sharon I."/>
            <person name="Castelle C.J."/>
            <person name="Singh A."/>
            <person name="Wilkins M.J."/>
            <person name="Williams K.H."/>
            <person name="Banfield J.F."/>
        </authorList>
    </citation>
    <scope>NUCLEOTIDE SEQUENCE [LARGE SCALE GENOMIC DNA]</scope>
</reference>
<dbReference type="GO" id="GO:0046872">
    <property type="term" value="F:metal ion binding"/>
    <property type="evidence" value="ECO:0007669"/>
    <property type="project" value="UniProtKB-KW"/>
</dbReference>
<evidence type="ECO:0000256" key="1">
    <source>
        <dbReference type="ARBA" id="ARBA00001946"/>
    </source>
</evidence>
<dbReference type="GO" id="GO:0044716">
    <property type="term" value="F:8-oxo-GDP phosphatase activity"/>
    <property type="evidence" value="ECO:0007669"/>
    <property type="project" value="TreeGrafter"/>
</dbReference>
<evidence type="ECO:0000256" key="7">
    <source>
        <dbReference type="ARBA" id="ARBA00022801"/>
    </source>
</evidence>
<dbReference type="Proteomes" id="UP000034096">
    <property type="component" value="Unassembled WGS sequence"/>
</dbReference>
<dbReference type="GO" id="GO:0035539">
    <property type="term" value="F:8-oxo-7,8-dihydrodeoxyguanosine triphosphate pyrophosphatase activity"/>
    <property type="evidence" value="ECO:0007669"/>
    <property type="project" value="UniProtKB-EC"/>
</dbReference>
<dbReference type="GO" id="GO:0006260">
    <property type="term" value="P:DNA replication"/>
    <property type="evidence" value="ECO:0007669"/>
    <property type="project" value="UniProtKB-KW"/>
</dbReference>
<evidence type="ECO:0000256" key="8">
    <source>
        <dbReference type="ARBA" id="ARBA00022842"/>
    </source>
</evidence>
<keyword evidence="8" id="KW-0460">Magnesium</keyword>
<dbReference type="Gene3D" id="3.90.79.10">
    <property type="entry name" value="Nucleoside Triphosphate Pyrophosphohydrolase"/>
    <property type="match status" value="1"/>
</dbReference>
<evidence type="ECO:0000256" key="9">
    <source>
        <dbReference type="ARBA" id="ARBA00023204"/>
    </source>
</evidence>
<keyword evidence="9" id="KW-0234">DNA repair</keyword>
<proteinExistence type="inferred from homology"/>
<dbReference type="GO" id="GO:0006281">
    <property type="term" value="P:DNA repair"/>
    <property type="evidence" value="ECO:0007669"/>
    <property type="project" value="UniProtKB-KW"/>
</dbReference>
<dbReference type="PANTHER" id="PTHR47707:SF1">
    <property type="entry name" value="NUDIX HYDROLASE FAMILY PROTEIN"/>
    <property type="match status" value="1"/>
</dbReference>
<comment type="cofactor">
    <cofactor evidence="1">
        <name>Mg(2+)</name>
        <dbReference type="ChEBI" id="CHEBI:18420"/>
    </cofactor>
</comment>
<comment type="similarity">
    <text evidence="2">Belongs to the Nudix hydrolase family.</text>
</comment>
<dbReference type="CDD" id="cd02883">
    <property type="entry name" value="NUDIX_Hydrolase"/>
    <property type="match status" value="1"/>
</dbReference>
<evidence type="ECO:0000256" key="10">
    <source>
        <dbReference type="ARBA" id="ARBA00035861"/>
    </source>
</evidence>
<dbReference type="Pfam" id="PF00293">
    <property type="entry name" value="NUDIX"/>
    <property type="match status" value="1"/>
</dbReference>
<keyword evidence="6" id="KW-0227">DNA damage</keyword>
<dbReference type="PANTHER" id="PTHR47707">
    <property type="entry name" value="8-OXO-DGTP DIPHOSPHATASE"/>
    <property type="match status" value="1"/>
</dbReference>
<keyword evidence="7" id="KW-0378">Hydrolase</keyword>
<evidence type="ECO:0000259" key="12">
    <source>
        <dbReference type="PROSITE" id="PS51462"/>
    </source>
</evidence>
<evidence type="ECO:0000256" key="6">
    <source>
        <dbReference type="ARBA" id="ARBA00022763"/>
    </source>
</evidence>
<evidence type="ECO:0000256" key="5">
    <source>
        <dbReference type="ARBA" id="ARBA00022723"/>
    </source>
</evidence>
<name>A0A0G0LRV2_9BACT</name>
<dbReference type="InterPro" id="IPR047127">
    <property type="entry name" value="MutT-like"/>
</dbReference>
<keyword evidence="3" id="KW-0515">Mutator protein</keyword>
<evidence type="ECO:0000313" key="13">
    <source>
        <dbReference type="EMBL" id="KKQ55321.1"/>
    </source>
</evidence>
<organism evidence="13 14">
    <name type="scientific">Candidatus Woesebacteria bacterium GW2011_GWC1_38_13</name>
    <dbReference type="NCBI Taxonomy" id="1618583"/>
    <lineage>
        <taxon>Bacteria</taxon>
        <taxon>Candidatus Woeseibacteriota</taxon>
    </lineage>
</organism>
<evidence type="ECO:0000313" key="14">
    <source>
        <dbReference type="Proteomes" id="UP000034096"/>
    </source>
</evidence>
<protein>
    <recommendedName>
        <fullName evidence="11">8-oxo-dGTP diphosphatase</fullName>
        <ecNumber evidence="11">3.6.1.55</ecNumber>
    </recommendedName>
</protein>
<dbReference type="AlphaFoldDB" id="A0A0G0LRV2"/>
<dbReference type="InterPro" id="IPR015797">
    <property type="entry name" value="NUDIX_hydrolase-like_dom_sf"/>
</dbReference>
<dbReference type="PRINTS" id="PR00502">
    <property type="entry name" value="NUDIXFAMILY"/>
</dbReference>
<evidence type="ECO:0000256" key="4">
    <source>
        <dbReference type="ARBA" id="ARBA00022705"/>
    </source>
</evidence>
<comment type="catalytic activity">
    <reaction evidence="10">
        <text>8-oxo-dGTP + H2O = 8-oxo-dGMP + diphosphate + H(+)</text>
        <dbReference type="Rhea" id="RHEA:31575"/>
        <dbReference type="ChEBI" id="CHEBI:15377"/>
        <dbReference type="ChEBI" id="CHEBI:15378"/>
        <dbReference type="ChEBI" id="CHEBI:33019"/>
        <dbReference type="ChEBI" id="CHEBI:63224"/>
        <dbReference type="ChEBI" id="CHEBI:77896"/>
        <dbReference type="EC" id="3.6.1.55"/>
    </reaction>
</comment>
<dbReference type="STRING" id="1618583.US75_C0025G0001"/>
<dbReference type="InterPro" id="IPR000086">
    <property type="entry name" value="NUDIX_hydrolase_dom"/>
</dbReference>
<feature type="domain" description="Nudix hydrolase" evidence="12">
    <location>
        <begin position="39"/>
        <end position="139"/>
    </location>
</feature>
<dbReference type="GO" id="GO:0044715">
    <property type="term" value="F:8-oxo-dGDP phosphatase activity"/>
    <property type="evidence" value="ECO:0007669"/>
    <property type="project" value="TreeGrafter"/>
</dbReference>